<accession>F9S5P3</accession>
<dbReference type="OrthoDB" id="9786516at2"/>
<dbReference type="Pfam" id="PF05065">
    <property type="entry name" value="Phage_capsid"/>
    <property type="match status" value="1"/>
</dbReference>
<dbReference type="EMBL" id="AFWF01000224">
    <property type="protein sequence ID" value="EGU35572.1"/>
    <property type="molecule type" value="Genomic_DNA"/>
</dbReference>
<evidence type="ECO:0000313" key="4">
    <source>
        <dbReference type="Proteomes" id="UP000004605"/>
    </source>
</evidence>
<dbReference type="Proteomes" id="UP000004605">
    <property type="component" value="Unassembled WGS sequence"/>
</dbReference>
<dbReference type="AlphaFoldDB" id="F9S5P3"/>
<gene>
    <name evidence="3" type="ORF">VII00023_08709</name>
</gene>
<evidence type="ECO:0000259" key="2">
    <source>
        <dbReference type="Pfam" id="PF05065"/>
    </source>
</evidence>
<protein>
    <submittedName>
        <fullName evidence="3">Major capsid protein, HK97 family protein</fullName>
    </submittedName>
</protein>
<evidence type="ECO:0000313" key="3">
    <source>
        <dbReference type="EMBL" id="EGU35572.1"/>
    </source>
</evidence>
<evidence type="ECO:0000256" key="1">
    <source>
        <dbReference type="ARBA" id="ARBA00004328"/>
    </source>
</evidence>
<organism evidence="3 4">
    <name type="scientific">Vibrio ichthyoenteri ATCC 700023</name>
    <dbReference type="NCBI Taxonomy" id="870968"/>
    <lineage>
        <taxon>Bacteria</taxon>
        <taxon>Pseudomonadati</taxon>
        <taxon>Pseudomonadota</taxon>
        <taxon>Gammaproteobacteria</taxon>
        <taxon>Vibrionales</taxon>
        <taxon>Vibrionaceae</taxon>
        <taxon>Vibrio</taxon>
    </lineage>
</organism>
<dbReference type="InterPro" id="IPR054612">
    <property type="entry name" value="Phage_capsid-like_C"/>
</dbReference>
<feature type="domain" description="Phage capsid-like C-terminal" evidence="2">
    <location>
        <begin position="82"/>
        <end position="392"/>
    </location>
</feature>
<dbReference type="InterPro" id="IPR024455">
    <property type="entry name" value="Phage_capsid"/>
</dbReference>
<reference evidence="3 4" key="1">
    <citation type="journal article" date="2012" name="Int. J. Syst. Evol. Microbiol.">
        <title>Vibrio caribbeanicus sp. nov., isolated from the marine sponge Scleritoderma cyanea.</title>
        <authorList>
            <person name="Hoffmann M."/>
            <person name="Monday S.R."/>
            <person name="Allard M.W."/>
            <person name="Strain E.A."/>
            <person name="Whittaker P."/>
            <person name="Naum M."/>
            <person name="McCarthy P.J."/>
            <person name="Lopez J.V."/>
            <person name="Fischer M."/>
            <person name="Brown E.W."/>
        </authorList>
    </citation>
    <scope>NUCLEOTIDE SEQUENCE [LARGE SCALE GENOMIC DNA]</scope>
    <source>
        <strain evidence="3 4">ATCC 700023</strain>
    </source>
</reference>
<dbReference type="NCBIfam" id="TIGR01554">
    <property type="entry name" value="major_cap_HK97"/>
    <property type="match status" value="1"/>
</dbReference>
<dbReference type="SUPFAM" id="SSF56563">
    <property type="entry name" value="Major capsid protein gp5"/>
    <property type="match status" value="1"/>
</dbReference>
<keyword evidence="4" id="KW-1185">Reference proteome</keyword>
<comment type="caution">
    <text evidence="3">The sequence shown here is derived from an EMBL/GenBank/DDBJ whole genome shotgun (WGS) entry which is preliminary data.</text>
</comment>
<comment type="subcellular location">
    <subcellularLocation>
        <location evidence="1">Virion</location>
    </subcellularLocation>
</comment>
<proteinExistence type="predicted"/>
<dbReference type="RefSeq" id="WP_006713815.1">
    <property type="nucleotide sequence ID" value="NZ_AFWF01000224.1"/>
</dbReference>
<sequence length="395" mass="42872">MKDLIMAMDAKIEEIEAEVKAVKESNTKNINIDSPIDMINGGSEKEATKAHDFKGWMESGVKNYSEYTKGLPLNGNPALYEAELNTDVLEQAIVNNAILSAIGSRGTDNLDYRRTTLTTRPTALLTAENVNFTAVDETDAQEYATIAGRFTKMYAFPRLTSEVLSQSDVAVQSNLMKLLSEQFAITMQEEILHGDGTGAGTKDDPNHLRGITNAAIDRIGNYAEALQPAATRDRETFAAVASLDANGIGADAAAVEANLYTLMLTVPERSQATSQFAMNPNTLSYLMQTLKDTQGRSLFNIQNVLQDNGVWTRKISLFGANIILNETIDDIDAGNSPIIFGDFKAAYELLTPNNGSANSIQDPYTIPDTVGFYVDQIFGSTVADHEALAVLVCQA</sequence>
<name>F9S5P3_9VIBR</name>